<gene>
    <name evidence="2" type="ORF">MYP_2316</name>
</gene>
<organism evidence="2 3">
    <name type="scientific">Sporocytophaga myxococcoides</name>
    <dbReference type="NCBI Taxonomy" id="153721"/>
    <lineage>
        <taxon>Bacteria</taxon>
        <taxon>Pseudomonadati</taxon>
        <taxon>Bacteroidota</taxon>
        <taxon>Cytophagia</taxon>
        <taxon>Cytophagales</taxon>
        <taxon>Cytophagaceae</taxon>
        <taxon>Sporocytophaga</taxon>
    </lineage>
</organism>
<accession>A0A098LG67</accession>
<protein>
    <submittedName>
        <fullName evidence="2">Uncharacterized protein</fullName>
    </submittedName>
</protein>
<reference evidence="2 3" key="1">
    <citation type="submission" date="2014-09" db="EMBL/GenBank/DDBJ databases">
        <title>Sporocytophaga myxococcoides PG-01 genome sequencing.</title>
        <authorList>
            <person name="Liu L."/>
            <person name="Gao P.J."/>
            <person name="Chen G.J."/>
            <person name="Wang L.S."/>
        </authorList>
    </citation>
    <scope>NUCLEOTIDE SEQUENCE [LARGE SCALE GENOMIC DNA]</scope>
    <source>
        <strain evidence="2 3">PG-01</strain>
    </source>
</reference>
<feature type="region of interest" description="Disordered" evidence="1">
    <location>
        <begin position="28"/>
        <end position="51"/>
    </location>
</feature>
<feature type="region of interest" description="Disordered" evidence="1">
    <location>
        <begin position="140"/>
        <end position="176"/>
    </location>
</feature>
<dbReference type="AlphaFoldDB" id="A0A098LG67"/>
<sequence length="246" mass="28061">MIIMGIGFSFMTIAQEDDQDLQGRVQYERKESEPTVKSNPSKPEVVEGEMEMSPSMTRLFENNLADPEKEVEVLRVIEDKAFIQSLSGQNDMPEDFEYKDDKFVLKYKRSGAEEKIKAEGDPSEFVAKYNAFRQNQGITPVETPISRKESLFAEPKEVNTSTRGVDANTRARNYEPEQMNIIRIGVPIEETETCPMNNPAMKQKQMKMKRSCPGHSINKGSSSTEDYHYNSSGGEMKTKREKYKSN</sequence>
<evidence type="ECO:0000313" key="3">
    <source>
        <dbReference type="Proteomes" id="UP000030185"/>
    </source>
</evidence>
<evidence type="ECO:0000313" key="2">
    <source>
        <dbReference type="EMBL" id="GAL85088.1"/>
    </source>
</evidence>
<feature type="compositionally biased region" description="Basic and acidic residues" evidence="1">
    <location>
        <begin position="145"/>
        <end position="157"/>
    </location>
</feature>
<dbReference type="Proteomes" id="UP000030185">
    <property type="component" value="Unassembled WGS sequence"/>
</dbReference>
<feature type="compositionally biased region" description="Polar residues" evidence="1">
    <location>
        <begin position="218"/>
        <end position="233"/>
    </location>
</feature>
<keyword evidence="3" id="KW-1185">Reference proteome</keyword>
<name>A0A098LG67_9BACT</name>
<proteinExistence type="predicted"/>
<evidence type="ECO:0000256" key="1">
    <source>
        <dbReference type="SAM" id="MobiDB-lite"/>
    </source>
</evidence>
<feature type="region of interest" description="Disordered" evidence="1">
    <location>
        <begin position="201"/>
        <end position="246"/>
    </location>
</feature>
<dbReference type="EMBL" id="BBLT01000004">
    <property type="protein sequence ID" value="GAL85088.1"/>
    <property type="molecule type" value="Genomic_DNA"/>
</dbReference>
<comment type="caution">
    <text evidence="2">The sequence shown here is derived from an EMBL/GenBank/DDBJ whole genome shotgun (WGS) entry which is preliminary data.</text>
</comment>